<dbReference type="Proteomes" id="UP000183180">
    <property type="component" value="Unassembled WGS sequence"/>
</dbReference>
<evidence type="ECO:0000256" key="1">
    <source>
        <dbReference type="SAM" id="SignalP"/>
    </source>
</evidence>
<gene>
    <name evidence="2" type="ORF">SAMN04488548_1342385</name>
</gene>
<reference evidence="2 3" key="1">
    <citation type="submission" date="2016-10" db="EMBL/GenBank/DDBJ databases">
        <authorList>
            <person name="de Groot N.N."/>
        </authorList>
    </citation>
    <scope>NUCLEOTIDE SEQUENCE [LARGE SCALE GENOMIC DNA]</scope>
    <source>
        <strain evidence="2 3">DSM 44215</strain>
    </source>
</reference>
<proteinExistence type="predicted"/>
<sequence length="286" mass="30546">MKLTKLATAFCAVGVVVFTGCSTPDTTTGGTVVTTSDPSATAVAPDDYRYPVDVAGPYNVVWDAAVDIDLHSRAAELARGYIESCQLSIFGRAVAYPGAAAAAPASSPENAVSCLYAPKSTDYTAKPAFYGTMYATILELTRTGNQISARGCYTTNGRAEVETHEPDRDTLSALEFTFTARLPDGSIDPREDVNRVATSGIGTRAPQFDVFYPWKFDAVRRKGLTVQPPLIEVPCTQWAATKLDQVPAYSGQIPFTPDGFAAELTPKLFGEQGFPTLPQTPAWPAP</sequence>
<evidence type="ECO:0000313" key="3">
    <source>
        <dbReference type="Proteomes" id="UP000183180"/>
    </source>
</evidence>
<dbReference type="OrthoDB" id="4464925at2"/>
<keyword evidence="1" id="KW-0732">Signal</keyword>
<dbReference type="STRING" id="158898.SAMN04488548_1342385"/>
<organism evidence="2 3">
    <name type="scientific">Gordonia westfalica</name>
    <dbReference type="NCBI Taxonomy" id="158898"/>
    <lineage>
        <taxon>Bacteria</taxon>
        <taxon>Bacillati</taxon>
        <taxon>Actinomycetota</taxon>
        <taxon>Actinomycetes</taxon>
        <taxon>Mycobacteriales</taxon>
        <taxon>Gordoniaceae</taxon>
        <taxon>Gordonia</taxon>
    </lineage>
</organism>
<dbReference type="EMBL" id="FNLM01000034">
    <property type="protein sequence ID" value="SDU58583.1"/>
    <property type="molecule type" value="Genomic_DNA"/>
</dbReference>
<evidence type="ECO:0000313" key="2">
    <source>
        <dbReference type="EMBL" id="SDU58583.1"/>
    </source>
</evidence>
<dbReference type="PROSITE" id="PS51257">
    <property type="entry name" value="PROKAR_LIPOPROTEIN"/>
    <property type="match status" value="1"/>
</dbReference>
<feature type="chain" id="PRO_5039719045" description="Lipoprotein" evidence="1">
    <location>
        <begin position="19"/>
        <end position="286"/>
    </location>
</feature>
<feature type="signal peptide" evidence="1">
    <location>
        <begin position="1"/>
        <end position="18"/>
    </location>
</feature>
<name>A0A1H2JQJ0_9ACTN</name>
<dbReference type="AlphaFoldDB" id="A0A1H2JQJ0"/>
<accession>A0A1H2JQJ0</accession>
<protein>
    <recommendedName>
        <fullName evidence="4">Lipoprotein</fullName>
    </recommendedName>
</protein>
<evidence type="ECO:0008006" key="4">
    <source>
        <dbReference type="Google" id="ProtNLM"/>
    </source>
</evidence>